<evidence type="ECO:0000256" key="1">
    <source>
        <dbReference type="SAM" id="MobiDB-lite"/>
    </source>
</evidence>
<dbReference type="EMBL" id="CP023466">
    <property type="protein sequence ID" value="ATE79169.1"/>
    <property type="molecule type" value="Genomic_DNA"/>
</dbReference>
<dbReference type="Pfam" id="PF19619">
    <property type="entry name" value="DUF6124"/>
    <property type="match status" value="1"/>
</dbReference>
<proteinExistence type="predicted"/>
<protein>
    <recommendedName>
        <fullName evidence="4">DUF3077 domain-containing protein</fullName>
    </recommendedName>
</protein>
<feature type="region of interest" description="Disordered" evidence="1">
    <location>
        <begin position="1"/>
        <end position="50"/>
    </location>
</feature>
<evidence type="ECO:0000313" key="3">
    <source>
        <dbReference type="Proteomes" id="UP000218385"/>
    </source>
</evidence>
<feature type="compositionally biased region" description="Pro residues" evidence="1">
    <location>
        <begin position="1"/>
        <end position="11"/>
    </location>
</feature>
<reference evidence="2 3" key="1">
    <citation type="submission" date="2017-09" db="EMBL/GenBank/DDBJ databases">
        <title>Complete Genome sequence of Lysobacter capsici KNU-15.</title>
        <authorList>
            <person name="Kim M.-C."/>
            <person name="Yi H."/>
            <person name="Lee D.-W."/>
            <person name="Shin J.-H."/>
        </authorList>
    </citation>
    <scope>NUCLEOTIDE SEQUENCE [LARGE SCALE GENOMIC DNA]</scope>
    <source>
        <strain evidence="2 3">KNU-15</strain>
    </source>
</reference>
<evidence type="ECO:0000313" key="2">
    <source>
        <dbReference type="EMBL" id="ATE79169.1"/>
    </source>
</evidence>
<organism evidence="2 3">
    <name type="scientific">Pseudomonas frederiksbergensis</name>
    <dbReference type="NCBI Taxonomy" id="104087"/>
    <lineage>
        <taxon>Bacteria</taxon>
        <taxon>Pseudomonadati</taxon>
        <taxon>Pseudomonadota</taxon>
        <taxon>Gammaproteobacteria</taxon>
        <taxon>Pseudomonadales</taxon>
        <taxon>Pseudomonadaceae</taxon>
        <taxon>Pseudomonas</taxon>
    </lineage>
</organism>
<accession>A0AB33EFM7</accession>
<dbReference type="Proteomes" id="UP000218385">
    <property type="component" value="Chromosome"/>
</dbReference>
<gene>
    <name evidence="2" type="ORF">CNN82_23125</name>
</gene>
<sequence length="122" mass="13328">MFKPTPNPPAPDDVSPYESLDSKKLHEAADRALDHYLKPPTPKDTKRKPSTIYHVGAKVDNETLLVNACESLASASVMLSEFAGLMDMPHRNMMLGIQSVVMLGELAVNRVLDNLDPQNTAG</sequence>
<feature type="compositionally biased region" description="Basic and acidic residues" evidence="1">
    <location>
        <begin position="20"/>
        <end position="44"/>
    </location>
</feature>
<evidence type="ECO:0008006" key="4">
    <source>
        <dbReference type="Google" id="ProtNLM"/>
    </source>
</evidence>
<name>A0AB33EFM7_9PSED</name>
<dbReference type="RefSeq" id="WP_096480920.1">
    <property type="nucleotide sequence ID" value="NZ_CP023466.1"/>
</dbReference>
<dbReference type="AlphaFoldDB" id="A0AB33EFM7"/>